<evidence type="ECO:0000256" key="6">
    <source>
        <dbReference type="ARBA" id="ARBA00023049"/>
    </source>
</evidence>
<dbReference type="InterPro" id="IPR024077">
    <property type="entry name" value="Neurolysin/TOP_dom2"/>
</dbReference>
<dbReference type="GO" id="GO:0004222">
    <property type="term" value="F:metalloendopeptidase activity"/>
    <property type="evidence" value="ECO:0007669"/>
    <property type="project" value="InterPro"/>
</dbReference>
<dbReference type="GO" id="GO:0006518">
    <property type="term" value="P:peptide metabolic process"/>
    <property type="evidence" value="ECO:0007669"/>
    <property type="project" value="TreeGrafter"/>
</dbReference>
<dbReference type="SUPFAM" id="SSF55486">
    <property type="entry name" value="Metalloproteases ('zincins'), catalytic domain"/>
    <property type="match status" value="1"/>
</dbReference>
<protein>
    <recommendedName>
        <fullName evidence="8">Peptidase M3A/M3B catalytic domain-containing protein</fullName>
    </recommendedName>
</protein>
<evidence type="ECO:0000256" key="7">
    <source>
        <dbReference type="RuleBase" id="RU003435"/>
    </source>
</evidence>
<gene>
    <name evidence="9" type="ORF">AbraCBS73388_007972</name>
</gene>
<dbReference type="Pfam" id="PF01432">
    <property type="entry name" value="Peptidase_M3"/>
    <property type="match status" value="1"/>
</dbReference>
<reference evidence="9" key="1">
    <citation type="submission" date="2022-07" db="EMBL/GenBank/DDBJ databases">
        <title>Taxonomy of Aspergillus series Nigri: significant species reduction supported by multi-species coalescent approaches.</title>
        <authorList>
            <person name="Bian C."/>
            <person name="Kusuya Y."/>
            <person name="Sklenar F."/>
            <person name="D'hooge E."/>
            <person name="Yaguchi T."/>
            <person name="Takahashi H."/>
            <person name="Hubka V."/>
        </authorList>
    </citation>
    <scope>NUCLEOTIDE SEQUENCE</scope>
    <source>
        <strain evidence="9">CBS 733.88</strain>
    </source>
</reference>
<comment type="similarity">
    <text evidence="1 7">Belongs to the peptidase M3 family.</text>
</comment>
<dbReference type="InterPro" id="IPR045090">
    <property type="entry name" value="Pept_M3A_M3B"/>
</dbReference>
<dbReference type="Gene3D" id="1.10.1370.10">
    <property type="entry name" value="Neurolysin, domain 3"/>
    <property type="match status" value="1"/>
</dbReference>
<evidence type="ECO:0000256" key="4">
    <source>
        <dbReference type="ARBA" id="ARBA00022801"/>
    </source>
</evidence>
<keyword evidence="2 7" id="KW-0645">Protease</keyword>
<dbReference type="InterPro" id="IPR024079">
    <property type="entry name" value="MetalloPept_cat_dom_sf"/>
</dbReference>
<evidence type="ECO:0000259" key="8">
    <source>
        <dbReference type="Pfam" id="PF01432"/>
    </source>
</evidence>
<evidence type="ECO:0000256" key="1">
    <source>
        <dbReference type="ARBA" id="ARBA00006040"/>
    </source>
</evidence>
<evidence type="ECO:0000256" key="5">
    <source>
        <dbReference type="ARBA" id="ARBA00022833"/>
    </source>
</evidence>
<dbReference type="InterPro" id="IPR001567">
    <property type="entry name" value="Pept_M3A_M3B_dom"/>
</dbReference>
<dbReference type="GO" id="GO:0046872">
    <property type="term" value="F:metal ion binding"/>
    <property type="evidence" value="ECO:0007669"/>
    <property type="project" value="UniProtKB-UniRule"/>
</dbReference>
<comment type="cofactor">
    <cofactor evidence="7">
        <name>Zn(2+)</name>
        <dbReference type="ChEBI" id="CHEBI:29105"/>
    </cofactor>
    <text evidence="7">Binds 1 zinc ion.</text>
</comment>
<dbReference type="PANTHER" id="PTHR11804">
    <property type="entry name" value="PROTEASE M3 THIMET OLIGOPEPTIDASE-RELATED"/>
    <property type="match status" value="1"/>
</dbReference>
<feature type="domain" description="Peptidase M3A/M3B catalytic" evidence="8">
    <location>
        <begin position="216"/>
        <end position="692"/>
    </location>
</feature>
<accession>A0A9W6DNT9</accession>
<organism evidence="9 10">
    <name type="scientific">Aspergillus brasiliensis</name>
    <dbReference type="NCBI Taxonomy" id="319629"/>
    <lineage>
        <taxon>Eukaryota</taxon>
        <taxon>Fungi</taxon>
        <taxon>Dikarya</taxon>
        <taxon>Ascomycota</taxon>
        <taxon>Pezizomycotina</taxon>
        <taxon>Eurotiomycetes</taxon>
        <taxon>Eurotiomycetidae</taxon>
        <taxon>Eurotiales</taxon>
        <taxon>Aspergillaceae</taxon>
        <taxon>Aspergillus</taxon>
        <taxon>Aspergillus subgen. Circumdati</taxon>
    </lineage>
</organism>
<evidence type="ECO:0000313" key="9">
    <source>
        <dbReference type="EMBL" id="GKZ22041.1"/>
    </source>
</evidence>
<keyword evidence="4 7" id="KW-0378">Hydrolase</keyword>
<dbReference type="InterPro" id="IPR024080">
    <property type="entry name" value="Neurolysin/TOP_N"/>
</dbReference>
<dbReference type="Gene3D" id="3.40.390.10">
    <property type="entry name" value="Collagenase (Catalytic Domain)"/>
    <property type="match status" value="1"/>
</dbReference>
<dbReference type="AlphaFoldDB" id="A0A9W6DNT9"/>
<dbReference type="GO" id="GO:0005758">
    <property type="term" value="C:mitochondrial intermembrane space"/>
    <property type="evidence" value="ECO:0007669"/>
    <property type="project" value="TreeGrafter"/>
</dbReference>
<dbReference type="PANTHER" id="PTHR11804:SF84">
    <property type="entry name" value="SACCHAROLYSIN"/>
    <property type="match status" value="1"/>
</dbReference>
<dbReference type="GO" id="GO:0006508">
    <property type="term" value="P:proteolysis"/>
    <property type="evidence" value="ECO:0007669"/>
    <property type="project" value="UniProtKB-KW"/>
</dbReference>
<comment type="caution">
    <text evidence="9">The sequence shown here is derived from an EMBL/GenBank/DDBJ whole genome shotgun (WGS) entry which is preliminary data.</text>
</comment>
<name>A0A9W6DNT9_9EURO</name>
<evidence type="ECO:0000313" key="10">
    <source>
        <dbReference type="Proteomes" id="UP001143548"/>
    </source>
</evidence>
<keyword evidence="5 7" id="KW-0862">Zinc</keyword>
<dbReference type="Gene3D" id="1.20.1050.40">
    <property type="entry name" value="Endopeptidase. Chain P, domain 1"/>
    <property type="match status" value="1"/>
</dbReference>
<evidence type="ECO:0000256" key="3">
    <source>
        <dbReference type="ARBA" id="ARBA00022723"/>
    </source>
</evidence>
<evidence type="ECO:0000256" key="2">
    <source>
        <dbReference type="ARBA" id="ARBA00022670"/>
    </source>
</evidence>
<keyword evidence="6 7" id="KW-0482">Metalloprotease</keyword>
<sequence>MFHLPRVPTTDEILPLMHQIIHELSQTRDSILKTITPDTATFANTLLPLAQTESAVQGQLAMIDMLQYGAPLRETQDAVHSALSLYAEAQAGWIASGDYFRLLQAIRDNEEEFESLDAESQHLLERELLVYRMAGHGALDADDVEGFLQEGASIGQIERKFQENLSRENGGVWFGRDELEGVPASDLGKWTSDGAGGEEGKEKIFVPFANGGTLAVLTYARRPENRKKMFLADNQKLKSNQPLFEEIIRRRARRAHQLHHATHAGYRLQQRMVKDPEWLVGFLDDLKVTLGAQGRDEIAVLQQRRLKDLGEKLDTDGMGFPPWDKPYYMRLVEEEVAIDKLQLSEFYPLEQTAIGMLGIFASVLGLQFEPVAAEKESLWHESVRVFSVWESTPDKQFVGYLYFDLLWRENKYRGNQSVNLQCGYLRPNGSRQYPATILMCSFPTPTPTGCALLKHHQVITLFHEMGHGIHDLLARTKYVRFHGYRLPPDFGEMPSMMLENWCWMKEVLQSLSCHYTALEDNYLTEWRKQHPESPDPPKKVPGDLVDRLIKHRYLNRGLYHLYQLSISIFDLQIHSLKTDAEILDLDVQKLWYDLREEVESMDFSECRDGYAFGTFSHLTAGYDVCYYAYLICTAMAQDVFLSVFAADPFQKDNWAKYRREILQNGGSQQDLFQMLERFLGRPPNMNALVEGLRRADTQH</sequence>
<proteinExistence type="inferred from homology"/>
<dbReference type="CDD" id="cd06455">
    <property type="entry name" value="M3A_TOP"/>
    <property type="match status" value="1"/>
</dbReference>
<dbReference type="Proteomes" id="UP001143548">
    <property type="component" value="Unassembled WGS sequence"/>
</dbReference>
<dbReference type="EMBL" id="BROQ01000046">
    <property type="protein sequence ID" value="GKZ22041.1"/>
    <property type="molecule type" value="Genomic_DNA"/>
</dbReference>
<keyword evidence="3 7" id="KW-0479">Metal-binding</keyword>